<feature type="transmembrane region" description="Helical" evidence="1">
    <location>
        <begin position="30"/>
        <end position="53"/>
    </location>
</feature>
<keyword evidence="1" id="KW-0812">Transmembrane</keyword>
<protein>
    <submittedName>
        <fullName evidence="2">Uncharacterized protein</fullName>
    </submittedName>
</protein>
<reference evidence="2" key="1">
    <citation type="submission" date="2021-01" db="EMBL/GenBank/DDBJ databases">
        <authorList>
            <person name="Kaushik A."/>
        </authorList>
    </citation>
    <scope>NUCLEOTIDE SEQUENCE</scope>
    <source>
        <strain evidence="2">AG6-10EEA</strain>
    </source>
</reference>
<organism evidence="2 3">
    <name type="scientific">Rhizoctonia solani</name>
    <dbReference type="NCBI Taxonomy" id="456999"/>
    <lineage>
        <taxon>Eukaryota</taxon>
        <taxon>Fungi</taxon>
        <taxon>Dikarya</taxon>
        <taxon>Basidiomycota</taxon>
        <taxon>Agaricomycotina</taxon>
        <taxon>Agaricomycetes</taxon>
        <taxon>Cantharellales</taxon>
        <taxon>Ceratobasidiaceae</taxon>
        <taxon>Rhizoctonia</taxon>
    </lineage>
</organism>
<name>A0A8H3C876_9AGAM</name>
<dbReference type="AlphaFoldDB" id="A0A8H3C876"/>
<dbReference type="Proteomes" id="UP000663853">
    <property type="component" value="Unassembled WGS sequence"/>
</dbReference>
<gene>
    <name evidence="2" type="ORF">RDB_LOCUS78185</name>
</gene>
<feature type="transmembrane region" description="Helical" evidence="1">
    <location>
        <begin position="73"/>
        <end position="92"/>
    </location>
</feature>
<evidence type="ECO:0000256" key="1">
    <source>
        <dbReference type="SAM" id="Phobius"/>
    </source>
</evidence>
<sequence length="165" mass="18339">MRKDVAFWVAVLLNDLFILTVDIKQTSTYLGCVTAQAVVNFAFAVLLIGYLVLNMIAYKVYSVTIQKFVDITAIASVFLGGTCSLSLLAINLSPFFTLRSHVSVGQLCRTNTKDAFRGSVSPLAFCVLSLLGHQRDTPIQNPVIFGTRRFLSHLFLRRVRCVVFL</sequence>
<keyword evidence="1" id="KW-1133">Transmembrane helix</keyword>
<accession>A0A8H3C876</accession>
<feature type="non-terminal residue" evidence="2">
    <location>
        <position position="1"/>
    </location>
</feature>
<evidence type="ECO:0000313" key="2">
    <source>
        <dbReference type="EMBL" id="CAE6473651.1"/>
    </source>
</evidence>
<dbReference type="EMBL" id="CAJMXA010001968">
    <property type="protein sequence ID" value="CAE6473651.1"/>
    <property type="molecule type" value="Genomic_DNA"/>
</dbReference>
<proteinExistence type="predicted"/>
<evidence type="ECO:0000313" key="3">
    <source>
        <dbReference type="Proteomes" id="UP000663853"/>
    </source>
</evidence>
<feature type="transmembrane region" description="Helical" evidence="1">
    <location>
        <begin position="6"/>
        <end position="23"/>
    </location>
</feature>
<comment type="caution">
    <text evidence="2">The sequence shown here is derived from an EMBL/GenBank/DDBJ whole genome shotgun (WGS) entry which is preliminary data.</text>
</comment>
<keyword evidence="1" id="KW-0472">Membrane</keyword>